<dbReference type="Proteomes" id="UP000005222">
    <property type="component" value="Chromosome L"/>
</dbReference>
<dbReference type="AlphaFoldDB" id="G8YA77"/>
<protein>
    <submittedName>
        <fullName evidence="1">Piso0_004036 protein</fullName>
    </submittedName>
</protein>
<evidence type="ECO:0000313" key="1">
    <source>
        <dbReference type="EMBL" id="CCE83460.1"/>
    </source>
</evidence>
<reference evidence="1" key="1">
    <citation type="submission" date="2011-10" db="EMBL/GenBank/DDBJ databases">
        <authorList>
            <person name="Genoscope - CEA"/>
        </authorList>
    </citation>
    <scope>NUCLEOTIDE SEQUENCE</scope>
</reference>
<proteinExistence type="predicted"/>
<name>G8YA77_PICSO</name>
<dbReference type="HOGENOM" id="CLU_2004756_0_0_1"/>
<dbReference type="EMBL" id="FO082048">
    <property type="protein sequence ID" value="CCE84491.1"/>
    <property type="molecule type" value="Genomic_DNA"/>
</dbReference>
<organism evidence="1 3">
    <name type="scientific">Pichia sorbitophila (strain ATCC MYA-4447 / BCRC 22081 / CBS 7064 / NBRC 10061 / NRRL Y-12695)</name>
    <name type="common">Hybrid yeast</name>
    <dbReference type="NCBI Taxonomy" id="559304"/>
    <lineage>
        <taxon>Eukaryota</taxon>
        <taxon>Fungi</taxon>
        <taxon>Dikarya</taxon>
        <taxon>Ascomycota</taxon>
        <taxon>Saccharomycotina</taxon>
        <taxon>Pichiomycetes</taxon>
        <taxon>Debaryomycetaceae</taxon>
        <taxon>Millerozyma</taxon>
    </lineage>
</organism>
<evidence type="ECO:0000313" key="3">
    <source>
        <dbReference type="Proteomes" id="UP000005222"/>
    </source>
</evidence>
<dbReference type="EMBL" id="FO082049">
    <property type="protein sequence ID" value="CCE83460.1"/>
    <property type="molecule type" value="Genomic_DNA"/>
</dbReference>
<sequence length="124" mass="14291">MLFPMLYVVLLHNSNGTRNGRRIWCVSDFRMRKWGGLASDWNSRTKFEVDVRPPKAPEMKCSTTEFHEVQPQRRENNRDSRNSCGHVMRLVGVLQQDIIHIPVSTSSRKYLCAQSISSIIASPM</sequence>
<dbReference type="InParanoid" id="G8YA77"/>
<dbReference type="Proteomes" id="UP000005222">
    <property type="component" value="Chromosome K"/>
</dbReference>
<reference evidence="3" key="2">
    <citation type="journal article" date="2012" name="G3 (Bethesda)">
        <title>Pichia sorbitophila, an interspecies yeast hybrid reveals early steps of genome resolution following polyploidization.</title>
        <authorList>
            <person name="Leh Louis V."/>
            <person name="Despons L."/>
            <person name="Friedrich A."/>
            <person name="Martin T."/>
            <person name="Durrens P."/>
            <person name="Casaregola S."/>
            <person name="Neuveglise C."/>
            <person name="Fairhead C."/>
            <person name="Marck C."/>
            <person name="Cruz J.A."/>
            <person name="Straub M.L."/>
            <person name="Kugler V."/>
            <person name="Sacerdot C."/>
            <person name="Uzunov Z."/>
            <person name="Thierry A."/>
            <person name="Weiss S."/>
            <person name="Bleykasten C."/>
            <person name="De Montigny J."/>
            <person name="Jacques N."/>
            <person name="Jung P."/>
            <person name="Lemaire M."/>
            <person name="Mallet S."/>
            <person name="Morel G."/>
            <person name="Richard G.F."/>
            <person name="Sarkar A."/>
            <person name="Savel G."/>
            <person name="Schacherer J."/>
            <person name="Seret M.L."/>
            <person name="Talla E."/>
            <person name="Samson G."/>
            <person name="Jubin C."/>
            <person name="Poulain J."/>
            <person name="Vacherie B."/>
            <person name="Barbe V."/>
            <person name="Pelletier E."/>
            <person name="Sherman D.J."/>
            <person name="Westhof E."/>
            <person name="Weissenbach J."/>
            <person name="Baret P.V."/>
            <person name="Wincker P."/>
            <person name="Gaillardin C."/>
            <person name="Dujon B."/>
            <person name="Souciet J.L."/>
        </authorList>
    </citation>
    <scope>NUCLEOTIDE SEQUENCE [LARGE SCALE GENOMIC DNA]</scope>
    <source>
        <strain evidence="3">ATCC MYA-4447 / BCRC 22081 / CBS 7064 / NBRC 10061 / NRRL Y-12695</strain>
    </source>
</reference>
<accession>G8YA77</accession>
<keyword evidence="3" id="KW-1185">Reference proteome</keyword>
<evidence type="ECO:0000313" key="2">
    <source>
        <dbReference type="EMBL" id="CCE84491.1"/>
    </source>
</evidence>
<gene>
    <name evidence="1" type="primary">Piso0_004036</name>
    <name evidence="1" type="ORF">GNLVRS01_PISO0K08040g</name>
    <name evidence="2" type="ORF">GNLVRS01_PISO0L08041g</name>
</gene>